<protein>
    <submittedName>
        <fullName evidence="3">Allophanate hydrolase</fullName>
        <ecNumber evidence="3">3.5.1.54</ecNumber>
    </submittedName>
</protein>
<dbReference type="SUPFAM" id="SSF75304">
    <property type="entry name" value="Amidase signature (AS) enzymes"/>
    <property type="match status" value="1"/>
</dbReference>
<dbReference type="EMBL" id="JAAXLS010000064">
    <property type="protein sequence ID" value="NKQ58717.1"/>
    <property type="molecule type" value="Genomic_DNA"/>
</dbReference>
<sequence>MLPLPGEPAPLPPAPVSAHRQVLIAYDRLAEVHRPDIWITLRSYEDVLVDAKAVDDRVRAGESLPLAGMLVAVKDNVDVAGLPTTAGCPGYSYTPEASAPAVARLVDAGAVVLGKTNLDQFATGLAGTRTPHGPVACADDPTRVSGGSSAGSAVAVALGLVDIAIGTDTAGSGRVPAAFNGIVGIKPTMGLVPKRGVVPAVRSCDCVTVFARSIVDGQRALAVMTGPDRSDPLSRAWPDYVRLAAGARPRIAVPDVAGLAPLTAEGRAAFARTVGDLLASGATVEPVDISPFLAAGRLLYGGAFVAERYAAIGEFLEGATEGVDPVVAKIVLAARELPAHRLAADQARLGELRLRAGEALAGFDALVLPTAPEHPTLAAVAADPAGVSARLGTYTTFANLLDMAAVAVPAGRADGGHFGVMVLARAFEDQIALDIAAFLAGEQLRTPCPATGIDLVVFGAHLRGQPLNHELSALGARFRGEVLTAERYRMVALPGSAPQPGIVRVPDGASLTGERWTLSPGALGRFLAQPRAPLTAGEIELDDGTTAIGFHCDPQAASSGPDITAFGDWRAYLRYLTATRPMVA</sequence>
<dbReference type="Gene3D" id="3.10.490.10">
    <property type="entry name" value="Gamma-glutamyl cyclotransferase-like"/>
    <property type="match status" value="1"/>
</dbReference>
<reference evidence="3 4" key="1">
    <citation type="submission" date="2020-04" db="EMBL/GenBank/DDBJ databases">
        <title>Novel species.</title>
        <authorList>
            <person name="Teo W.F.A."/>
            <person name="Lipun K."/>
            <person name="Srisuk N."/>
            <person name="Duangmal K."/>
        </authorList>
    </citation>
    <scope>NUCLEOTIDE SEQUENCE [LARGE SCALE GENOMIC DNA]</scope>
    <source>
        <strain evidence="3 4">K13G38</strain>
    </source>
</reference>
<evidence type="ECO:0000313" key="4">
    <source>
        <dbReference type="Proteomes" id="UP000715441"/>
    </source>
</evidence>
<comment type="caution">
    <text evidence="3">The sequence shown here is derived from an EMBL/GenBank/DDBJ whole genome shotgun (WGS) entry which is preliminary data.</text>
</comment>
<dbReference type="Gene3D" id="1.20.58.1700">
    <property type="match status" value="1"/>
</dbReference>
<name>A0ABX1JKD2_9PSEU</name>
<dbReference type="Pfam" id="PF21986">
    <property type="entry name" value="AH_C"/>
    <property type="match status" value="1"/>
</dbReference>
<keyword evidence="4" id="KW-1185">Reference proteome</keyword>
<evidence type="ECO:0000259" key="1">
    <source>
        <dbReference type="Pfam" id="PF01425"/>
    </source>
</evidence>
<dbReference type="NCBIfam" id="TIGR02713">
    <property type="entry name" value="allophanate_hyd"/>
    <property type="match status" value="1"/>
</dbReference>
<dbReference type="EC" id="3.5.1.54" evidence="3"/>
<dbReference type="InterPro" id="IPR023631">
    <property type="entry name" value="Amidase_dom"/>
</dbReference>
<dbReference type="PANTHER" id="PTHR11895:SF169">
    <property type="entry name" value="GLUTAMYL-TRNA(GLN) AMIDOTRANSFERASE"/>
    <property type="match status" value="1"/>
</dbReference>
<dbReference type="PANTHER" id="PTHR11895">
    <property type="entry name" value="TRANSAMIDASE"/>
    <property type="match status" value="1"/>
</dbReference>
<dbReference type="InterPro" id="IPR036928">
    <property type="entry name" value="AS_sf"/>
</dbReference>
<organism evidence="3 4">
    <name type="scientific">Amycolatopsis acididurans</name>
    <dbReference type="NCBI Taxonomy" id="2724524"/>
    <lineage>
        <taxon>Bacteria</taxon>
        <taxon>Bacillati</taxon>
        <taxon>Actinomycetota</taxon>
        <taxon>Actinomycetes</taxon>
        <taxon>Pseudonocardiales</taxon>
        <taxon>Pseudonocardiaceae</taxon>
        <taxon>Amycolatopsis</taxon>
    </lineage>
</organism>
<dbReference type="Proteomes" id="UP000715441">
    <property type="component" value="Unassembled WGS sequence"/>
</dbReference>
<dbReference type="InterPro" id="IPR053844">
    <property type="entry name" value="AH_C"/>
</dbReference>
<dbReference type="GO" id="GO:0004039">
    <property type="term" value="F:allophanate hydrolase activity"/>
    <property type="evidence" value="ECO:0007669"/>
    <property type="project" value="UniProtKB-EC"/>
</dbReference>
<dbReference type="Gene3D" id="3.90.1300.10">
    <property type="entry name" value="Amidase signature (AS) domain"/>
    <property type="match status" value="1"/>
</dbReference>
<evidence type="ECO:0000313" key="3">
    <source>
        <dbReference type="EMBL" id="NKQ58717.1"/>
    </source>
</evidence>
<dbReference type="InterPro" id="IPR000120">
    <property type="entry name" value="Amidase"/>
</dbReference>
<feature type="domain" description="Amidase" evidence="1">
    <location>
        <begin position="26"/>
        <end position="430"/>
    </location>
</feature>
<proteinExistence type="predicted"/>
<accession>A0ABX1JKD2</accession>
<keyword evidence="3" id="KW-0378">Hydrolase</keyword>
<dbReference type="InterPro" id="IPR014085">
    <property type="entry name" value="Allophanate_hydrolase"/>
</dbReference>
<gene>
    <name evidence="3" type="primary">atzF</name>
    <name evidence="3" type="ORF">HFP15_38325</name>
</gene>
<dbReference type="Pfam" id="PF01425">
    <property type="entry name" value="Amidase"/>
    <property type="match status" value="1"/>
</dbReference>
<dbReference type="NCBIfam" id="NF006043">
    <property type="entry name" value="PRK08186.1"/>
    <property type="match status" value="1"/>
</dbReference>
<feature type="domain" description="Allophanate hydrolase C-terminal" evidence="2">
    <location>
        <begin position="453"/>
        <end position="573"/>
    </location>
</feature>
<evidence type="ECO:0000259" key="2">
    <source>
        <dbReference type="Pfam" id="PF21986"/>
    </source>
</evidence>